<keyword evidence="2" id="KW-1185">Reference proteome</keyword>
<evidence type="ECO:0000313" key="1">
    <source>
        <dbReference type="EMBL" id="KHS43736.1"/>
    </source>
</evidence>
<reference evidence="1 2" key="1">
    <citation type="submission" date="2014-10" db="EMBL/GenBank/DDBJ databases">
        <title>Draft genome sequence of Novosphingobium subterraneum DSM 12447.</title>
        <authorList>
            <person name="Gan H.M."/>
            <person name="Gan H.Y."/>
            <person name="Savka M.A."/>
        </authorList>
    </citation>
    <scope>NUCLEOTIDE SEQUENCE [LARGE SCALE GENOMIC DNA]</scope>
    <source>
        <strain evidence="1 2">DSM 12447</strain>
    </source>
</reference>
<organism evidence="1 2">
    <name type="scientific">Novosphingobium subterraneum</name>
    <dbReference type="NCBI Taxonomy" id="48936"/>
    <lineage>
        <taxon>Bacteria</taxon>
        <taxon>Pseudomonadati</taxon>
        <taxon>Pseudomonadota</taxon>
        <taxon>Alphaproteobacteria</taxon>
        <taxon>Sphingomonadales</taxon>
        <taxon>Sphingomonadaceae</taxon>
        <taxon>Novosphingobium</taxon>
    </lineage>
</organism>
<dbReference type="PATRIC" id="fig|48936.3.peg.3585"/>
<gene>
    <name evidence="1" type="ORF">NJ75_03555</name>
</gene>
<dbReference type="EMBL" id="JRVC01000021">
    <property type="protein sequence ID" value="KHS43736.1"/>
    <property type="molecule type" value="Genomic_DNA"/>
</dbReference>
<evidence type="ECO:0000313" key="2">
    <source>
        <dbReference type="Proteomes" id="UP000031338"/>
    </source>
</evidence>
<dbReference type="RefSeq" id="WP_039336871.1">
    <property type="nucleotide sequence ID" value="NZ_JRVC01000021.1"/>
</dbReference>
<proteinExistence type="predicted"/>
<sequence>MADPQMMPSALQVARAMTEVLRAKLSVLAAEEVTLSREEAALCLGLAEGVTESLEQNALQDR</sequence>
<comment type="caution">
    <text evidence="1">The sequence shown here is derived from an EMBL/GenBank/DDBJ whole genome shotgun (WGS) entry which is preliminary data.</text>
</comment>
<name>A0A0B8ZBV6_9SPHN</name>
<dbReference type="AlphaFoldDB" id="A0A0B8ZBV6"/>
<accession>A0A0B8ZBV6</accession>
<protein>
    <submittedName>
        <fullName evidence="1">Uncharacterized protein</fullName>
    </submittedName>
</protein>
<dbReference type="Proteomes" id="UP000031338">
    <property type="component" value="Unassembled WGS sequence"/>
</dbReference>